<reference evidence="3" key="1">
    <citation type="submission" date="2023-01" db="EMBL/GenBank/DDBJ databases">
        <title>Exophiala dermititidis isolated from Cystic Fibrosis Patient.</title>
        <authorList>
            <person name="Kurbessoian T."/>
            <person name="Crocker A."/>
            <person name="Murante D."/>
            <person name="Hogan D.A."/>
            <person name="Stajich J.E."/>
        </authorList>
    </citation>
    <scope>NUCLEOTIDE SEQUENCE</scope>
    <source>
        <strain evidence="3">Ex8</strain>
    </source>
</reference>
<name>A0AAN6ISN6_EXODE</name>
<dbReference type="AlphaFoldDB" id="A0AAN6ISN6"/>
<evidence type="ECO:0000256" key="1">
    <source>
        <dbReference type="SAM" id="MobiDB-lite"/>
    </source>
</evidence>
<feature type="compositionally biased region" description="Gly residues" evidence="1">
    <location>
        <begin position="394"/>
        <end position="408"/>
    </location>
</feature>
<dbReference type="EMBL" id="JAJGCB010000016">
    <property type="protein sequence ID" value="KAJ8988963.1"/>
    <property type="molecule type" value="Genomic_DNA"/>
</dbReference>
<proteinExistence type="predicted"/>
<dbReference type="InterPro" id="IPR009730">
    <property type="entry name" value="MFAP1_C"/>
</dbReference>
<feature type="compositionally biased region" description="Basic residues" evidence="1">
    <location>
        <begin position="489"/>
        <end position="511"/>
    </location>
</feature>
<evidence type="ECO:0000313" key="4">
    <source>
        <dbReference type="Proteomes" id="UP001161757"/>
    </source>
</evidence>
<feature type="compositionally biased region" description="Basic and acidic residues" evidence="1">
    <location>
        <begin position="441"/>
        <end position="488"/>
    </location>
</feature>
<feature type="region of interest" description="Disordered" evidence="1">
    <location>
        <begin position="1"/>
        <end position="198"/>
    </location>
</feature>
<feature type="domain" description="Micro-fibrillar-associated protein 1 C-terminal" evidence="2">
    <location>
        <begin position="148"/>
        <end position="382"/>
    </location>
</feature>
<feature type="compositionally biased region" description="Low complexity" evidence="1">
    <location>
        <begin position="58"/>
        <end position="70"/>
    </location>
</feature>
<dbReference type="Pfam" id="PF06991">
    <property type="entry name" value="MFAP1"/>
    <property type="match status" value="1"/>
</dbReference>
<feature type="region of interest" description="Disordered" evidence="1">
    <location>
        <begin position="371"/>
        <end position="536"/>
    </location>
</feature>
<dbReference type="Proteomes" id="UP001161757">
    <property type="component" value="Unassembled WGS sequence"/>
</dbReference>
<feature type="compositionally biased region" description="Low complexity" evidence="1">
    <location>
        <begin position="174"/>
        <end position="192"/>
    </location>
</feature>
<comment type="caution">
    <text evidence="3">The sequence shown here is derived from an EMBL/GenBank/DDBJ whole genome shotgun (WGS) entry which is preliminary data.</text>
</comment>
<feature type="compositionally biased region" description="Basic and acidic residues" evidence="1">
    <location>
        <begin position="281"/>
        <end position="309"/>
    </location>
</feature>
<organism evidence="3 4">
    <name type="scientific">Exophiala dermatitidis</name>
    <name type="common">Black yeast-like fungus</name>
    <name type="synonym">Wangiella dermatitidis</name>
    <dbReference type="NCBI Taxonomy" id="5970"/>
    <lineage>
        <taxon>Eukaryota</taxon>
        <taxon>Fungi</taxon>
        <taxon>Dikarya</taxon>
        <taxon>Ascomycota</taxon>
        <taxon>Pezizomycotina</taxon>
        <taxon>Eurotiomycetes</taxon>
        <taxon>Chaetothyriomycetidae</taxon>
        <taxon>Chaetothyriales</taxon>
        <taxon>Herpotrichiellaceae</taxon>
        <taxon>Exophiala</taxon>
    </lineage>
</organism>
<feature type="compositionally biased region" description="Acidic residues" evidence="1">
    <location>
        <begin position="71"/>
        <end position="90"/>
    </location>
</feature>
<accession>A0AAN6ISN6</accession>
<feature type="compositionally biased region" description="Basic and acidic residues" evidence="1">
    <location>
        <begin position="519"/>
        <end position="536"/>
    </location>
</feature>
<evidence type="ECO:0000259" key="2">
    <source>
        <dbReference type="Pfam" id="PF06991"/>
    </source>
</evidence>
<evidence type="ECO:0000313" key="3">
    <source>
        <dbReference type="EMBL" id="KAJ8988963.1"/>
    </source>
</evidence>
<feature type="compositionally biased region" description="Acidic residues" evidence="1">
    <location>
        <begin position="228"/>
        <end position="244"/>
    </location>
</feature>
<feature type="compositionally biased region" description="Basic and acidic residues" evidence="1">
    <location>
        <begin position="412"/>
        <end position="425"/>
    </location>
</feature>
<feature type="compositionally biased region" description="Polar residues" evidence="1">
    <location>
        <begin position="93"/>
        <end position="104"/>
    </location>
</feature>
<dbReference type="InterPro" id="IPR033194">
    <property type="entry name" value="MFAP1"/>
</dbReference>
<protein>
    <recommendedName>
        <fullName evidence="2">Micro-fibrillar-associated protein 1 C-terminal domain-containing protein</fullName>
    </recommendedName>
</protein>
<feature type="region of interest" description="Disordered" evidence="1">
    <location>
        <begin position="281"/>
        <end position="310"/>
    </location>
</feature>
<feature type="region of interest" description="Disordered" evidence="1">
    <location>
        <begin position="220"/>
        <end position="244"/>
    </location>
</feature>
<dbReference type="PANTHER" id="PTHR15327">
    <property type="entry name" value="MICROFIBRIL-ASSOCIATED PROTEIN"/>
    <property type="match status" value="1"/>
</dbReference>
<feature type="compositionally biased region" description="Acidic residues" evidence="1">
    <location>
        <begin position="120"/>
        <end position="152"/>
    </location>
</feature>
<gene>
    <name evidence="3" type="ORF">HRR80_007162</name>
</gene>
<sequence length="536" mass="61755">MPPPMPNPTKRMTANPARPARYRPGKPVAGQESSDEESEEEHEKEQEPPKQPQRRPQARPQPRQARAAVQEESEDEDEEGFVTEPEDEDEAKSQPQTVKPSLGQTGPAPVKQEQRQPKSEEEEDESEEDESEEEEEEGSSEEGEESSSEEEEVPRRKFQRPTFIKKDARKQSVTGTPGPETNGGAAATAEAGSEADTQARRLAQAEQYIKDKLERDALARAQGKKAWDDDDDVLPESMVDDTDGIDPEAEYAAWKVRELKRLKRDREALIAREKELEEIERRRNLTAEEREKEDREFLEKQREERESGRSKAQFLARYHHKGAFFQGDEAAEMLRRRDIMGAHFEDQVTDKSTLPEYMRLRDMTKLGKKGRTRYTDLKGQDTGQFGEDVKRWKGSGGGAGRGMGGGFGNDLKGVDERFLPDDHRGGGGMAPTGANATAVASRKDDRDRDRERDSYRQRDRDRHRDDDRRDRESNRRKESSHDDRDTSRYSRKRSYSPSRSRSRSRSPRRRRRDTDDEGEWNRDRPRDRERESARAR</sequence>